<dbReference type="PROSITE" id="PS50108">
    <property type="entry name" value="CRIB"/>
    <property type="match status" value="1"/>
</dbReference>
<keyword evidence="4" id="KW-1185">Reference proteome</keyword>
<dbReference type="AlphaFoldDB" id="A0A6J5VSV6"/>
<dbReference type="Proteomes" id="UP000507245">
    <property type="component" value="Unassembled WGS sequence"/>
</dbReference>
<evidence type="ECO:0000313" key="3">
    <source>
        <dbReference type="EMBL" id="CAB4292379.1"/>
    </source>
</evidence>
<protein>
    <recommendedName>
        <fullName evidence="2">CRIB domain-containing protein</fullName>
    </recommendedName>
</protein>
<dbReference type="SMART" id="SM00285">
    <property type="entry name" value="PBD"/>
    <property type="match status" value="1"/>
</dbReference>
<feature type="compositionally biased region" description="Basic and acidic residues" evidence="1">
    <location>
        <begin position="166"/>
        <end position="182"/>
    </location>
</feature>
<reference evidence="4" key="1">
    <citation type="journal article" date="2020" name="Genome Biol.">
        <title>Gamete binning: chromosome-level and haplotype-resolved genome assembly enabled by high-throughput single-cell sequencing of gamete genomes.</title>
        <authorList>
            <person name="Campoy J.A."/>
            <person name="Sun H."/>
            <person name="Goel M."/>
            <person name="Jiao W.-B."/>
            <person name="Folz-Donahue K."/>
            <person name="Wang N."/>
            <person name="Rubio M."/>
            <person name="Liu C."/>
            <person name="Kukat C."/>
            <person name="Ruiz D."/>
            <person name="Huettel B."/>
            <person name="Schneeberger K."/>
        </authorList>
    </citation>
    <scope>NUCLEOTIDE SEQUENCE [LARGE SCALE GENOMIC DNA]</scope>
    <source>
        <strain evidence="4">cv. Rojo Pasion</strain>
    </source>
</reference>
<dbReference type="PANTHER" id="PTHR46325:SF40">
    <property type="entry name" value="CRIB DOMAIN-CONTAINING PROTEIN"/>
    <property type="match status" value="1"/>
</dbReference>
<dbReference type="Pfam" id="PF00786">
    <property type="entry name" value="PBD"/>
    <property type="match status" value="1"/>
</dbReference>
<dbReference type="PANTHER" id="PTHR46325">
    <property type="entry name" value="CRIB DOMAIN-CONTAINING PROTEIN RIC8"/>
    <property type="match status" value="1"/>
</dbReference>
<dbReference type="EMBL" id="CAEKKB010000001">
    <property type="protein sequence ID" value="CAB4292379.1"/>
    <property type="molecule type" value="Genomic_DNA"/>
</dbReference>
<evidence type="ECO:0000259" key="2">
    <source>
        <dbReference type="PROSITE" id="PS50108"/>
    </source>
</evidence>
<dbReference type="InterPro" id="IPR000095">
    <property type="entry name" value="CRIB_dom"/>
</dbReference>
<accession>A0A6J5VSV6</accession>
<evidence type="ECO:0000313" key="4">
    <source>
        <dbReference type="Proteomes" id="UP000507245"/>
    </source>
</evidence>
<name>A0A6J5VSV6_PRUAR</name>
<feature type="domain" description="CRIB" evidence="2">
    <location>
        <begin position="67"/>
        <end position="80"/>
    </location>
</feature>
<proteinExistence type="predicted"/>
<organism evidence="3 4">
    <name type="scientific">Prunus armeniaca</name>
    <name type="common">Apricot</name>
    <name type="synonym">Armeniaca vulgaris</name>
    <dbReference type="NCBI Taxonomy" id="36596"/>
    <lineage>
        <taxon>Eukaryota</taxon>
        <taxon>Viridiplantae</taxon>
        <taxon>Streptophyta</taxon>
        <taxon>Embryophyta</taxon>
        <taxon>Tracheophyta</taxon>
        <taxon>Spermatophyta</taxon>
        <taxon>Magnoliopsida</taxon>
        <taxon>eudicotyledons</taxon>
        <taxon>Gunneridae</taxon>
        <taxon>Pentapetalae</taxon>
        <taxon>rosids</taxon>
        <taxon>fabids</taxon>
        <taxon>Rosales</taxon>
        <taxon>Rosaceae</taxon>
        <taxon>Amygdaloideae</taxon>
        <taxon>Amygdaleae</taxon>
        <taxon>Prunus</taxon>
    </lineage>
</organism>
<dbReference type="OrthoDB" id="4206278at2759"/>
<feature type="region of interest" description="Disordered" evidence="1">
    <location>
        <begin position="114"/>
        <end position="274"/>
    </location>
</feature>
<sequence length="274" mass="30402">MLMPFSLPFLLKELVIYILAFFVFEVENKHHFYQQLNFQLKVSEVHVQKHLSQQNGNQEEKDDEIQIGFPTDVKHVAHIGWEGPSANSTPSWMNDFKSSPEVSSAGQLAVKELSSQDMHKPGQQLVVHRSDIPRSRRHSPTDEPESSPTKKISDGPKKHSRRHRSKDGVMDSPSREAKEGSSRHSRRSRNSNNLGSESPSQDPPGIPKQRRKKGSSESGSARSSRRSSRSKGQNSMTDISLEGSEHGSKSGESPMHTVLAGEKGSEGFSGGNLN</sequence>
<dbReference type="CDD" id="cd00132">
    <property type="entry name" value="CRIB"/>
    <property type="match status" value="1"/>
</dbReference>
<evidence type="ECO:0000256" key="1">
    <source>
        <dbReference type="SAM" id="MobiDB-lite"/>
    </source>
</evidence>
<gene>
    <name evidence="3" type="ORF">ORAREDHAP_LOCUS722</name>
</gene>